<accession>A0A4S4KNM2</accession>
<comment type="caution">
    <text evidence="1">The sequence shown here is derived from an EMBL/GenBank/DDBJ whole genome shotgun (WGS) entry which is preliminary data.</text>
</comment>
<reference evidence="1 2" key="1">
    <citation type="submission" date="2019-02" db="EMBL/GenBank/DDBJ databases">
        <title>Genome sequencing of the rare red list fungi Phlebia centrifuga.</title>
        <authorList>
            <person name="Buettner E."/>
            <person name="Kellner H."/>
        </authorList>
    </citation>
    <scope>NUCLEOTIDE SEQUENCE [LARGE SCALE GENOMIC DNA]</scope>
    <source>
        <strain evidence="1 2">DSM 108282</strain>
    </source>
</reference>
<name>A0A4S4KNM2_9APHY</name>
<evidence type="ECO:0000313" key="2">
    <source>
        <dbReference type="Proteomes" id="UP000309038"/>
    </source>
</evidence>
<keyword evidence="2" id="KW-1185">Reference proteome</keyword>
<proteinExistence type="predicted"/>
<protein>
    <submittedName>
        <fullName evidence="1">Uncharacterized protein</fullName>
    </submittedName>
</protein>
<dbReference type="AlphaFoldDB" id="A0A4S4KNM2"/>
<sequence length="39" mass="4486">MSDPTDNAQITEELQILQIEIFFIWSATGQLYIHLICCS</sequence>
<gene>
    <name evidence="1" type="ORF">EW026_g2342</name>
</gene>
<dbReference type="EMBL" id="SGPJ01000058">
    <property type="protein sequence ID" value="THH00152.1"/>
    <property type="molecule type" value="Genomic_DNA"/>
</dbReference>
<evidence type="ECO:0000313" key="1">
    <source>
        <dbReference type="EMBL" id="THH00152.1"/>
    </source>
</evidence>
<organism evidence="1 2">
    <name type="scientific">Hermanssonia centrifuga</name>
    <dbReference type="NCBI Taxonomy" id="98765"/>
    <lineage>
        <taxon>Eukaryota</taxon>
        <taxon>Fungi</taxon>
        <taxon>Dikarya</taxon>
        <taxon>Basidiomycota</taxon>
        <taxon>Agaricomycotina</taxon>
        <taxon>Agaricomycetes</taxon>
        <taxon>Polyporales</taxon>
        <taxon>Meruliaceae</taxon>
        <taxon>Hermanssonia</taxon>
    </lineage>
</organism>
<dbReference type="Proteomes" id="UP000309038">
    <property type="component" value="Unassembled WGS sequence"/>
</dbReference>